<sequence>MGWKWNAETRITALLFSFSAAVFLLLVRAAFLELHRRRGGTLAIADLVLTALDRFHFHLDARSLLDLATRRNMVLLCHAILLLILRDAGVLGAPAPLLLTQKKSALFRPGHAPRASSCGGGRRTLPRPQSPTTPAVSSVGSCREAPGPLPAEEPVATKQIVLVEQATTNQNYLAGHDRAAAVELEQQLFAAAPSAADGRSEFDRRIVVAGDEVNTETEETPELADDRRIEEFIAKQWSKIRQESLQLRLVRSSSGSQQAAIPTYDHFFFVM</sequence>
<proteinExistence type="predicted"/>
<dbReference type="Proteomes" id="UP001497457">
    <property type="component" value="Chromosome 16b"/>
</dbReference>
<accession>A0ABC8YC12</accession>
<protein>
    <submittedName>
        <fullName evidence="2">Uncharacterized protein</fullName>
    </submittedName>
</protein>
<evidence type="ECO:0000256" key="1">
    <source>
        <dbReference type="SAM" id="MobiDB-lite"/>
    </source>
</evidence>
<reference evidence="2 3" key="2">
    <citation type="submission" date="2024-10" db="EMBL/GenBank/DDBJ databases">
        <authorList>
            <person name="Ryan C."/>
        </authorList>
    </citation>
    <scope>NUCLEOTIDE SEQUENCE [LARGE SCALE GENOMIC DNA]</scope>
</reference>
<reference evidence="3" key="1">
    <citation type="submission" date="2024-06" db="EMBL/GenBank/DDBJ databases">
        <authorList>
            <person name="Ryan C."/>
        </authorList>
    </citation>
    <scope>NUCLEOTIDE SEQUENCE [LARGE SCALE GENOMIC DNA]</scope>
</reference>
<evidence type="ECO:0000313" key="3">
    <source>
        <dbReference type="Proteomes" id="UP001497457"/>
    </source>
</evidence>
<dbReference type="AlphaFoldDB" id="A0ABC8YC12"/>
<feature type="compositionally biased region" description="Polar residues" evidence="1">
    <location>
        <begin position="130"/>
        <end position="140"/>
    </location>
</feature>
<feature type="region of interest" description="Disordered" evidence="1">
    <location>
        <begin position="110"/>
        <end position="153"/>
    </location>
</feature>
<keyword evidence="3" id="KW-1185">Reference proteome</keyword>
<name>A0ABC8YC12_9POAL</name>
<organism evidence="2 3">
    <name type="scientific">Urochloa decumbens</name>
    <dbReference type="NCBI Taxonomy" id="240449"/>
    <lineage>
        <taxon>Eukaryota</taxon>
        <taxon>Viridiplantae</taxon>
        <taxon>Streptophyta</taxon>
        <taxon>Embryophyta</taxon>
        <taxon>Tracheophyta</taxon>
        <taxon>Spermatophyta</taxon>
        <taxon>Magnoliopsida</taxon>
        <taxon>Liliopsida</taxon>
        <taxon>Poales</taxon>
        <taxon>Poaceae</taxon>
        <taxon>PACMAD clade</taxon>
        <taxon>Panicoideae</taxon>
        <taxon>Panicodae</taxon>
        <taxon>Paniceae</taxon>
        <taxon>Melinidinae</taxon>
        <taxon>Urochloa</taxon>
    </lineage>
</organism>
<dbReference type="EMBL" id="OZ075126">
    <property type="protein sequence ID" value="CAL4939941.1"/>
    <property type="molecule type" value="Genomic_DNA"/>
</dbReference>
<evidence type="ECO:0000313" key="2">
    <source>
        <dbReference type="EMBL" id="CAL4939941.1"/>
    </source>
</evidence>
<gene>
    <name evidence="2" type="ORF">URODEC1_LOCUS32216</name>
</gene>